<evidence type="ECO:0000256" key="8">
    <source>
        <dbReference type="ARBA" id="ARBA00023086"/>
    </source>
</evidence>
<evidence type="ECO:0000256" key="1">
    <source>
        <dbReference type="ARBA" id="ARBA00004192"/>
    </source>
</evidence>
<evidence type="ECO:0000256" key="4">
    <source>
        <dbReference type="ARBA" id="ARBA00022497"/>
    </source>
</evidence>
<keyword evidence="6" id="KW-0946">Virion</keyword>
<keyword evidence="7" id="KW-0694">RNA-binding</keyword>
<evidence type="ECO:0000256" key="12">
    <source>
        <dbReference type="SAM" id="MobiDB-lite"/>
    </source>
</evidence>
<reference evidence="14 15" key="1">
    <citation type="journal article" date="2015" name="PLoS Pathog.">
        <title>Evolution of genome size and complexity in the rhabdoviridae.</title>
        <authorList>
            <person name="Walker P.J."/>
            <person name="Firth C."/>
            <person name="Widen S.G."/>
            <person name="Blasdell K.R."/>
            <person name="Guzman H."/>
            <person name="Wood T.G."/>
            <person name="Paradkar P.N."/>
            <person name="Holmes E.C."/>
            <person name="Tesh R.B."/>
            <person name="Vasilakis N."/>
        </authorList>
    </citation>
    <scope>NUCLEOTIDE SEQUENCE [LARGE SCALE GENOMIC DNA]</scope>
    <source>
        <strain evidence="14">J-134</strain>
    </source>
</reference>
<dbReference type="GeneID" id="37627502"/>
<evidence type="ECO:0000256" key="9">
    <source>
        <dbReference type="ARBA" id="ARBA00023200"/>
    </source>
</evidence>
<evidence type="ECO:0000256" key="5">
    <source>
        <dbReference type="ARBA" id="ARBA00022561"/>
    </source>
</evidence>
<dbReference type="InterPro" id="IPR023330">
    <property type="entry name" value="Rhabdovirus_ncapsid_N"/>
</dbReference>
<evidence type="ECO:0000256" key="2">
    <source>
        <dbReference type="ARBA" id="ARBA00004328"/>
    </source>
</evidence>
<dbReference type="Gene3D" id="1.10.3570.10">
    <property type="entry name" value="Rhabdovirus nucleocapsid protein like domain"/>
    <property type="match status" value="1"/>
</dbReference>
<dbReference type="RefSeq" id="YP_009362167.1">
    <property type="nucleotide sequence ID" value="NC_034537.1"/>
</dbReference>
<dbReference type="InterPro" id="IPR000448">
    <property type="entry name" value="Rhabdo_ncapsid"/>
</dbReference>
<evidence type="ECO:0000256" key="6">
    <source>
        <dbReference type="ARBA" id="ARBA00022844"/>
    </source>
</evidence>
<dbReference type="InterPro" id="IPR023331">
    <property type="entry name" value="Rhabdovirus_ncapsid_C"/>
</dbReference>
<accession>A0A0D3R0Z9</accession>
<feature type="region of interest" description="Disordered" evidence="12">
    <location>
        <begin position="1"/>
        <end position="20"/>
    </location>
</feature>
<keyword evidence="5" id="KW-0167">Capsid protein</keyword>
<evidence type="ECO:0000256" key="3">
    <source>
        <dbReference type="ARBA" id="ARBA00014389"/>
    </source>
</evidence>
<dbReference type="EMBL" id="KM204986">
    <property type="protein sequence ID" value="AJR28298.1"/>
    <property type="molecule type" value="Viral_cRNA"/>
</dbReference>
<dbReference type="GO" id="GO:0030430">
    <property type="term" value="C:host cell cytoplasm"/>
    <property type="evidence" value="ECO:0007669"/>
    <property type="project" value="UniProtKB-SubCell"/>
</dbReference>
<dbReference type="GO" id="GO:0019029">
    <property type="term" value="C:helical viral capsid"/>
    <property type="evidence" value="ECO:0007669"/>
    <property type="project" value="UniProtKB-KW"/>
</dbReference>
<evidence type="ECO:0000256" key="7">
    <source>
        <dbReference type="ARBA" id="ARBA00022884"/>
    </source>
</evidence>
<dbReference type="Proteomes" id="UP000157362">
    <property type="component" value="Segment"/>
</dbReference>
<evidence type="ECO:0000313" key="14">
    <source>
        <dbReference type="EMBL" id="AJR28298.1"/>
    </source>
</evidence>
<sequence length="433" mass="48870">MKSIRNQTPIKYIQPGDKPKPQYPSEYFASNPQAPLVKIPHPDLDLKGARQIVKASISQGTLDVNVVIRFIYLVGLEFKATLDTKWKSFGVDIGDVGATMCPWNLLTVEFDTHVAPRGNIDQTATKDDDLWMMAYVLFVYRYSRAQMATYKATLFDKFKVQIAPHTDPGFIPTAPHANYSAWLSNRNYCKLIAALDMFFTHFPQHPEAFLRIGTITSRFRDCAALTSLEHYRETVGFKGDDMFGWIFVGTLEEECYILMKPGEELDDPNSYAPYLIDLGLSLKSPYSASTCPSMYTFCHMVGSLLTSGRSQNAKMISDKNLINIRMNALLVAYVFNENVECKIYFTDKEELLRAGLDGQENATQTATDALELQSLGSDNEPPKNKDPVEWFMYLSSLNFQIPQFIRNFGRQEAAKMGQCRVGSIGKYLGDSLV</sequence>
<dbReference type="OrthoDB" id="22890at10239"/>
<keyword evidence="8 14" id="KW-0543">Viral nucleoprotein</keyword>
<evidence type="ECO:0000259" key="13">
    <source>
        <dbReference type="Pfam" id="PF00945"/>
    </source>
</evidence>
<name>A0A0D3R0Z9_9RHAB</name>
<dbReference type="InterPro" id="IPR035961">
    <property type="entry name" value="Rhabdovirus_nucleoprotein-like"/>
</dbReference>
<dbReference type="Gene3D" id="1.10.3610.10">
    <property type="entry name" value="Nucleoprotein"/>
    <property type="match status" value="1"/>
</dbReference>
<evidence type="ECO:0000313" key="15">
    <source>
        <dbReference type="Proteomes" id="UP000157362"/>
    </source>
</evidence>
<protein>
    <recommendedName>
        <fullName evidence="3">Nucleoprotein</fullName>
    </recommendedName>
    <alternativeName>
        <fullName evidence="11">Nucleocapsid protein</fullName>
    </alternativeName>
</protein>
<keyword evidence="15" id="KW-1185">Reference proteome</keyword>
<evidence type="ECO:0000256" key="10">
    <source>
        <dbReference type="ARBA" id="ARBA00023274"/>
    </source>
</evidence>
<dbReference type="GO" id="GO:1990904">
    <property type="term" value="C:ribonucleoprotein complex"/>
    <property type="evidence" value="ECO:0007669"/>
    <property type="project" value="UniProtKB-KW"/>
</dbReference>
<keyword evidence="10" id="KW-0687">Ribonucleoprotein</keyword>
<keyword evidence="9" id="KW-1035">Host cytoplasm</keyword>
<organism evidence="14 15">
    <name type="scientific">La Joya virus</name>
    <dbReference type="NCBI Taxonomy" id="1272946"/>
    <lineage>
        <taxon>Viruses</taxon>
        <taxon>Riboviria</taxon>
        <taxon>Orthornavirae</taxon>
        <taxon>Negarnaviricota</taxon>
        <taxon>Haploviricotina</taxon>
        <taxon>Monjiviricetes</taxon>
        <taxon>Mononegavirales</taxon>
        <taxon>Rhabdoviridae</taxon>
        <taxon>Alpharhabdovirinae</taxon>
        <taxon>Hapavirus</taxon>
        <taxon>Hapavirus lajoya</taxon>
    </lineage>
</organism>
<comment type="subcellular location">
    <subcellularLocation>
        <location evidence="1">Host cytoplasm</location>
    </subcellularLocation>
    <subcellularLocation>
        <location evidence="2">Virion</location>
    </subcellularLocation>
</comment>
<keyword evidence="4" id="KW-1139">Helical capsid protein</keyword>
<evidence type="ECO:0000256" key="11">
    <source>
        <dbReference type="ARBA" id="ARBA00033344"/>
    </source>
</evidence>
<dbReference type="GO" id="GO:0003723">
    <property type="term" value="F:RNA binding"/>
    <property type="evidence" value="ECO:0007669"/>
    <property type="project" value="UniProtKB-KW"/>
</dbReference>
<dbReference type="SUPFAM" id="SSF140809">
    <property type="entry name" value="Rhabdovirus nucleoprotein-like"/>
    <property type="match status" value="1"/>
</dbReference>
<dbReference type="Pfam" id="PF00945">
    <property type="entry name" value="Rhabdo_ncap"/>
    <property type="match status" value="1"/>
</dbReference>
<dbReference type="KEGG" id="vg:37627502"/>
<dbReference type="GO" id="GO:0019013">
    <property type="term" value="C:viral nucleocapsid"/>
    <property type="evidence" value="ECO:0007669"/>
    <property type="project" value="UniProtKB-KW"/>
</dbReference>
<feature type="domain" description="Rhabdovirus nucleocapsid" evidence="13">
    <location>
        <begin position="7"/>
        <end position="413"/>
    </location>
</feature>
<proteinExistence type="predicted"/>